<organism evidence="2 3">
    <name type="scientific">Corynebacterium tuscaniense</name>
    <dbReference type="NCBI Taxonomy" id="302449"/>
    <lineage>
        <taxon>Bacteria</taxon>
        <taxon>Bacillati</taxon>
        <taxon>Actinomycetota</taxon>
        <taxon>Actinomycetes</taxon>
        <taxon>Mycobacteriales</taxon>
        <taxon>Corynebacteriaceae</taxon>
        <taxon>Corynebacterium</taxon>
    </lineage>
</organism>
<dbReference type="Proteomes" id="UP000235836">
    <property type="component" value="Unassembled WGS sequence"/>
</dbReference>
<name>A0A2N6T4Q7_9CORY</name>
<evidence type="ECO:0000313" key="3">
    <source>
        <dbReference type="Proteomes" id="UP000235836"/>
    </source>
</evidence>
<accession>A0A2N6T4Q7</accession>
<feature type="transmembrane region" description="Helical" evidence="1">
    <location>
        <begin position="203"/>
        <end position="224"/>
    </location>
</feature>
<comment type="caution">
    <text evidence="2">The sequence shown here is derived from an EMBL/GenBank/DDBJ whole genome shotgun (WGS) entry which is preliminary data.</text>
</comment>
<protein>
    <submittedName>
        <fullName evidence="2">Uncharacterized protein</fullName>
    </submittedName>
</protein>
<keyword evidence="3" id="KW-1185">Reference proteome</keyword>
<keyword evidence="1" id="KW-0812">Transmembrane</keyword>
<keyword evidence="1" id="KW-1133">Transmembrane helix</keyword>
<gene>
    <name evidence="2" type="ORF">CJ203_05975</name>
</gene>
<dbReference type="RefSeq" id="WP_102723938.1">
    <property type="nucleotide sequence ID" value="NZ_PNHG01000007.1"/>
</dbReference>
<feature type="transmembrane region" description="Helical" evidence="1">
    <location>
        <begin position="12"/>
        <end position="30"/>
    </location>
</feature>
<dbReference type="AlphaFoldDB" id="A0A2N6T4Q7"/>
<evidence type="ECO:0000313" key="2">
    <source>
        <dbReference type="EMBL" id="PMC64295.1"/>
    </source>
</evidence>
<proteinExistence type="predicted"/>
<feature type="transmembrane region" description="Helical" evidence="1">
    <location>
        <begin position="66"/>
        <end position="87"/>
    </location>
</feature>
<evidence type="ECO:0000256" key="1">
    <source>
        <dbReference type="SAM" id="Phobius"/>
    </source>
</evidence>
<keyword evidence="1" id="KW-0472">Membrane</keyword>
<sequence>MKPFLSPTTPAAYLTAFFVLLIAMPFGRYYTGDGELWTLCGGIALMALFAYIASKWSALNQLGMSFSRWLTSALKVALTVTGILAAATSGSSSANQYANPYYKFYDVFLVTNSQPVNRANDHAVTAAGQDTWTILATFGVTFTFLFLAALIGIAIGVSEGAANRWGLLVIGIAIAGLFLGFAYAQMYWDYAFAVGAPIPRSSIVWITVGIGALVVAITAAVTIARTPRFIK</sequence>
<feature type="transmembrane region" description="Helical" evidence="1">
    <location>
        <begin position="132"/>
        <end position="153"/>
    </location>
</feature>
<dbReference type="EMBL" id="PNHG01000007">
    <property type="protein sequence ID" value="PMC64295.1"/>
    <property type="molecule type" value="Genomic_DNA"/>
</dbReference>
<feature type="transmembrane region" description="Helical" evidence="1">
    <location>
        <begin position="36"/>
        <end position="54"/>
    </location>
</feature>
<reference evidence="2 3" key="1">
    <citation type="submission" date="2017-09" db="EMBL/GenBank/DDBJ databases">
        <title>Bacterial strain isolated from the female urinary microbiota.</title>
        <authorList>
            <person name="Thomas-White K."/>
            <person name="Kumar N."/>
            <person name="Forster S."/>
            <person name="Putonti C."/>
            <person name="Lawley T."/>
            <person name="Wolfe A.J."/>
        </authorList>
    </citation>
    <scope>NUCLEOTIDE SEQUENCE [LARGE SCALE GENOMIC DNA]</scope>
    <source>
        <strain evidence="2 3">UMB0792</strain>
    </source>
</reference>
<feature type="transmembrane region" description="Helical" evidence="1">
    <location>
        <begin position="165"/>
        <end position="183"/>
    </location>
</feature>